<accession>A0A402AR15</accession>
<dbReference type="Pfam" id="PF00202">
    <property type="entry name" value="Aminotran_3"/>
    <property type="match status" value="1"/>
</dbReference>
<dbReference type="GO" id="GO:0042286">
    <property type="term" value="F:glutamate-1-semialdehyde 2,1-aminomutase activity"/>
    <property type="evidence" value="ECO:0007669"/>
    <property type="project" value="UniProtKB-EC"/>
</dbReference>
<evidence type="ECO:0000256" key="2">
    <source>
        <dbReference type="ARBA" id="ARBA00001933"/>
    </source>
</evidence>
<evidence type="ECO:0000256" key="1">
    <source>
        <dbReference type="ARBA" id="ARBA00001579"/>
    </source>
</evidence>
<organism evidence="10 11">
    <name type="scientific">Dictyobacter kobayashii</name>
    <dbReference type="NCBI Taxonomy" id="2014872"/>
    <lineage>
        <taxon>Bacteria</taxon>
        <taxon>Bacillati</taxon>
        <taxon>Chloroflexota</taxon>
        <taxon>Ktedonobacteria</taxon>
        <taxon>Ktedonobacterales</taxon>
        <taxon>Dictyobacteraceae</taxon>
        <taxon>Dictyobacter</taxon>
    </lineage>
</organism>
<dbReference type="CDD" id="cd00610">
    <property type="entry name" value="OAT_like"/>
    <property type="match status" value="1"/>
</dbReference>
<dbReference type="InterPro" id="IPR005814">
    <property type="entry name" value="Aminotrans_3"/>
</dbReference>
<dbReference type="OrthoDB" id="9807885at2"/>
<dbReference type="Gene3D" id="3.90.1150.10">
    <property type="entry name" value="Aspartate Aminotransferase, domain 1"/>
    <property type="match status" value="1"/>
</dbReference>
<evidence type="ECO:0000256" key="5">
    <source>
        <dbReference type="ARBA" id="ARBA00012143"/>
    </source>
</evidence>
<dbReference type="InterPro" id="IPR015424">
    <property type="entry name" value="PyrdxlP-dep_Trfase"/>
</dbReference>
<dbReference type="AlphaFoldDB" id="A0A402AR15"/>
<evidence type="ECO:0000313" key="10">
    <source>
        <dbReference type="EMBL" id="GCE21532.1"/>
    </source>
</evidence>
<keyword evidence="6 9" id="KW-0663">Pyridoxal phosphate</keyword>
<evidence type="ECO:0000313" key="11">
    <source>
        <dbReference type="Proteomes" id="UP000287188"/>
    </source>
</evidence>
<reference evidence="11" key="1">
    <citation type="submission" date="2018-12" db="EMBL/GenBank/DDBJ databases">
        <title>Tengunoibacter tsumagoiensis gen. nov., sp. nov., Dictyobacter kobayashii sp. nov., D. alpinus sp. nov., and D. joshuensis sp. nov. and description of Dictyobacteraceae fam. nov. within the order Ktedonobacterales isolated from Tengu-no-mugimeshi.</title>
        <authorList>
            <person name="Wang C.M."/>
            <person name="Zheng Y."/>
            <person name="Sakai Y."/>
            <person name="Toyoda A."/>
            <person name="Minakuchi Y."/>
            <person name="Abe K."/>
            <person name="Yokota A."/>
            <person name="Yabe S."/>
        </authorList>
    </citation>
    <scope>NUCLEOTIDE SEQUENCE [LARGE SCALE GENOMIC DNA]</scope>
    <source>
        <strain evidence="11">Uno11</strain>
    </source>
</reference>
<dbReference type="GO" id="GO:0006779">
    <property type="term" value="P:porphyrin-containing compound biosynthetic process"/>
    <property type="evidence" value="ECO:0007669"/>
    <property type="project" value="UniProtKB-KW"/>
</dbReference>
<dbReference type="NCBIfam" id="NF000818">
    <property type="entry name" value="PRK00062.1"/>
    <property type="match status" value="1"/>
</dbReference>
<dbReference type="EC" id="5.4.3.8" evidence="5"/>
<sequence length="424" mass="46589">MPSSHRLLEQAQQILPGGVSGAIRAVEPTIAFTRAQGAYLFDVEGRRYIDYLGGFGPILLGHCHPEVNQRVMETMARIDLIGVGASEQEIALAEKLGQHIPSAEKVVFCNSGSEATFLALRLARAATGRQKILKFQGCYHGWHDAVLMNVISEAEKLGQKDPLSAGMLPQAIDDTLVLPFNDLASVAEVLRDQGQQIAAIILEPLPHNMGCVLPAEGFLQGLRQLTLRYGIVLIFDEIITGFRHGLGGYQRIAGVVPDLTTMSKAIANGYPLAVVAGRADIMDQCQPGGDVYFAGTFNAHAAGVAAALTTIEILERPESYPHLFRLGERMRRGLEQIVRQAGIEATVVGYGSVYLLYFLRPPIRSYHDLLRNDGARFLSYRRQLIEQGSYELPVNLKRSYISLAHTNADVDQTLESAHRILHRR</sequence>
<keyword evidence="7" id="KW-0413">Isomerase</keyword>
<dbReference type="GO" id="GO:0030170">
    <property type="term" value="F:pyridoxal phosphate binding"/>
    <property type="evidence" value="ECO:0007669"/>
    <property type="project" value="InterPro"/>
</dbReference>
<proteinExistence type="inferred from homology"/>
<dbReference type="FunFam" id="3.40.640.10:FF:000021">
    <property type="entry name" value="Glutamate-1-semialdehyde 2,1-aminomutase"/>
    <property type="match status" value="1"/>
</dbReference>
<evidence type="ECO:0000256" key="4">
    <source>
        <dbReference type="ARBA" id="ARBA00008981"/>
    </source>
</evidence>
<dbReference type="Proteomes" id="UP000287188">
    <property type="component" value="Unassembled WGS sequence"/>
</dbReference>
<dbReference type="PANTHER" id="PTHR43713:SF3">
    <property type="entry name" value="GLUTAMATE-1-SEMIALDEHYDE 2,1-AMINOMUTASE 1, CHLOROPLASTIC-RELATED"/>
    <property type="match status" value="1"/>
</dbReference>
<evidence type="ECO:0000256" key="6">
    <source>
        <dbReference type="ARBA" id="ARBA00022898"/>
    </source>
</evidence>
<dbReference type="PANTHER" id="PTHR43713">
    <property type="entry name" value="GLUTAMATE-1-SEMIALDEHYDE 2,1-AMINOMUTASE"/>
    <property type="match status" value="1"/>
</dbReference>
<dbReference type="InterPro" id="IPR015421">
    <property type="entry name" value="PyrdxlP-dep_Trfase_major"/>
</dbReference>
<evidence type="ECO:0000256" key="3">
    <source>
        <dbReference type="ARBA" id="ARBA00004819"/>
    </source>
</evidence>
<keyword evidence="11" id="KW-1185">Reference proteome</keyword>
<comment type="pathway">
    <text evidence="3">Porphyrin-containing compound metabolism; protoporphyrin-IX biosynthesis; 5-aminolevulinate from L-glutamyl-tRNA(Glu): step 2/2.</text>
</comment>
<protein>
    <recommendedName>
        <fullName evidence="5">glutamate-1-semialdehyde 2,1-aminomutase</fullName>
        <ecNumber evidence="5">5.4.3.8</ecNumber>
    </recommendedName>
</protein>
<dbReference type="GO" id="GO:0008483">
    <property type="term" value="F:transaminase activity"/>
    <property type="evidence" value="ECO:0007669"/>
    <property type="project" value="InterPro"/>
</dbReference>
<name>A0A402AR15_9CHLR</name>
<comment type="caution">
    <text evidence="10">The sequence shown here is derived from an EMBL/GenBank/DDBJ whole genome shotgun (WGS) entry which is preliminary data.</text>
</comment>
<comment type="cofactor">
    <cofactor evidence="2">
        <name>pyridoxal 5'-phosphate</name>
        <dbReference type="ChEBI" id="CHEBI:597326"/>
    </cofactor>
</comment>
<keyword evidence="8" id="KW-0627">Porphyrin biosynthesis</keyword>
<comment type="catalytic activity">
    <reaction evidence="1">
        <text>(S)-4-amino-5-oxopentanoate = 5-aminolevulinate</text>
        <dbReference type="Rhea" id="RHEA:14265"/>
        <dbReference type="ChEBI" id="CHEBI:57501"/>
        <dbReference type="ChEBI" id="CHEBI:356416"/>
        <dbReference type="EC" id="5.4.3.8"/>
    </reaction>
</comment>
<dbReference type="Gene3D" id="3.40.640.10">
    <property type="entry name" value="Type I PLP-dependent aspartate aminotransferase-like (Major domain)"/>
    <property type="match status" value="1"/>
</dbReference>
<dbReference type="InterPro" id="IPR015422">
    <property type="entry name" value="PyrdxlP-dep_Trfase_small"/>
</dbReference>
<evidence type="ECO:0000256" key="9">
    <source>
        <dbReference type="RuleBase" id="RU003560"/>
    </source>
</evidence>
<evidence type="ECO:0000256" key="7">
    <source>
        <dbReference type="ARBA" id="ARBA00023235"/>
    </source>
</evidence>
<dbReference type="PROSITE" id="PS00600">
    <property type="entry name" value="AA_TRANSFER_CLASS_3"/>
    <property type="match status" value="1"/>
</dbReference>
<evidence type="ECO:0000256" key="8">
    <source>
        <dbReference type="ARBA" id="ARBA00023244"/>
    </source>
</evidence>
<dbReference type="SUPFAM" id="SSF53383">
    <property type="entry name" value="PLP-dependent transferases"/>
    <property type="match status" value="1"/>
</dbReference>
<comment type="similarity">
    <text evidence="4">Belongs to the class-III pyridoxal-phosphate-dependent aminotransferase family. HemL subfamily.</text>
</comment>
<dbReference type="EMBL" id="BIFS01000001">
    <property type="protein sequence ID" value="GCE21532.1"/>
    <property type="molecule type" value="Genomic_DNA"/>
</dbReference>
<gene>
    <name evidence="10" type="primary">hemL_2</name>
    <name evidence="10" type="ORF">KDK_53320</name>
</gene>
<dbReference type="InterPro" id="IPR049704">
    <property type="entry name" value="Aminotrans_3_PPA_site"/>
</dbReference>